<comment type="caution">
    <text evidence="2">The sequence shown here is derived from an EMBL/GenBank/DDBJ whole genome shotgun (WGS) entry which is preliminary data.</text>
</comment>
<reference evidence="2" key="1">
    <citation type="journal article" date="2020" name="BMC Genomics">
        <title>Correction to: Identification and distribution of gene clusters required for synthesis of sphingolipid metabolism inhibitors in diverse species of the filamentous fungus Fusarium.</title>
        <authorList>
            <person name="Kim H.S."/>
            <person name="Lohmar J.M."/>
            <person name="Busman M."/>
            <person name="Brown D.W."/>
            <person name="Naumann T.A."/>
            <person name="Divon H.H."/>
            <person name="Lysoe E."/>
            <person name="Uhlig S."/>
            <person name="Proctor R.H."/>
        </authorList>
    </citation>
    <scope>NUCLEOTIDE SEQUENCE</scope>
    <source>
        <strain evidence="2">NRRL 20472</strain>
    </source>
</reference>
<dbReference type="AlphaFoldDB" id="A0A8H4TA09"/>
<protein>
    <recommendedName>
        <fullName evidence="1">2EXR domain-containing protein</fullName>
    </recommendedName>
</protein>
<evidence type="ECO:0000313" key="2">
    <source>
        <dbReference type="EMBL" id="KAF4953991.1"/>
    </source>
</evidence>
<keyword evidence="3" id="KW-1185">Reference proteome</keyword>
<dbReference type="PANTHER" id="PTHR35910:SF6">
    <property type="entry name" value="2EXR DOMAIN-CONTAINING PROTEIN"/>
    <property type="match status" value="1"/>
</dbReference>
<accession>A0A8H4TA09</accession>
<dbReference type="PANTHER" id="PTHR35910">
    <property type="entry name" value="2EXR DOMAIN-CONTAINING PROTEIN"/>
    <property type="match status" value="1"/>
</dbReference>
<dbReference type="OrthoDB" id="3561261at2759"/>
<proteinExistence type="predicted"/>
<dbReference type="EMBL" id="JABEXW010000828">
    <property type="protein sequence ID" value="KAF4953991.1"/>
    <property type="molecule type" value="Genomic_DNA"/>
</dbReference>
<dbReference type="InterPro" id="IPR045518">
    <property type="entry name" value="2EXR"/>
</dbReference>
<organism evidence="2 3">
    <name type="scientific">Fusarium sarcochroum</name>
    <dbReference type="NCBI Taxonomy" id="1208366"/>
    <lineage>
        <taxon>Eukaryota</taxon>
        <taxon>Fungi</taxon>
        <taxon>Dikarya</taxon>
        <taxon>Ascomycota</taxon>
        <taxon>Pezizomycotina</taxon>
        <taxon>Sordariomycetes</taxon>
        <taxon>Hypocreomycetidae</taxon>
        <taxon>Hypocreales</taxon>
        <taxon>Nectriaceae</taxon>
        <taxon>Fusarium</taxon>
        <taxon>Fusarium lateritium species complex</taxon>
    </lineage>
</organism>
<name>A0A8H4TA09_9HYPO</name>
<evidence type="ECO:0000259" key="1">
    <source>
        <dbReference type="Pfam" id="PF20150"/>
    </source>
</evidence>
<dbReference type="Proteomes" id="UP000622797">
    <property type="component" value="Unassembled WGS sequence"/>
</dbReference>
<sequence length="287" mass="33286">METPAPSLSSVSRAYNVVTSSFQSLQSSLPKEKLVWDQDISIIKGQLKVRLNAEVGPSKADEDFDTRPATTFHKFKELPVELRVTIWNLSMREPRVFRLKRPPGNMTMEWVPFVFVHKPPPSTQACRESRAVSQVNGYQLFGLLNSVYKSLWFSPPTDIFYWDYGVFRSGMFDYYNVDLTGIKHVALEWPEDDEYYLQERLSGVCRMFPNCERLVFVRKHKPLHDTDVRLTYVTDNDDGWIGCLGEFWTRESLRGRIRSLCPESSFKKWVRIELAEIAPVRDGTGEI</sequence>
<reference evidence="2" key="2">
    <citation type="submission" date="2020-05" db="EMBL/GenBank/DDBJ databases">
        <authorList>
            <person name="Kim H.-S."/>
            <person name="Proctor R.H."/>
            <person name="Brown D.W."/>
        </authorList>
    </citation>
    <scope>NUCLEOTIDE SEQUENCE</scope>
    <source>
        <strain evidence="2">NRRL 20472</strain>
    </source>
</reference>
<gene>
    <name evidence="2" type="ORF">FSARC_12279</name>
</gene>
<dbReference type="Pfam" id="PF20150">
    <property type="entry name" value="2EXR"/>
    <property type="match status" value="1"/>
</dbReference>
<evidence type="ECO:0000313" key="3">
    <source>
        <dbReference type="Proteomes" id="UP000622797"/>
    </source>
</evidence>
<feature type="domain" description="2EXR" evidence="1">
    <location>
        <begin position="72"/>
        <end position="160"/>
    </location>
</feature>